<dbReference type="GO" id="GO:0016592">
    <property type="term" value="C:mediator complex"/>
    <property type="evidence" value="ECO:0007669"/>
    <property type="project" value="InterPro"/>
</dbReference>
<dbReference type="PANTHER" id="PTHR13321:SF2">
    <property type="entry name" value="MEDIATOR OF RNA POLYMERASE II TRANSCRIPTION SUBUNIT 18"/>
    <property type="match status" value="1"/>
</dbReference>
<evidence type="ECO:0000256" key="2">
    <source>
        <dbReference type="ARBA" id="ARBA00009814"/>
    </source>
</evidence>
<name>A0AAJ7SH66_9ACAR</name>
<dbReference type="Proteomes" id="UP000694867">
    <property type="component" value="Unplaced"/>
</dbReference>
<dbReference type="CTD" id="54797"/>
<protein>
    <recommendedName>
        <fullName evidence="3 10">Mediator of RNA polymerase II transcription subunit 18</fullName>
    </recommendedName>
    <alternativeName>
        <fullName evidence="9 10">Mediator complex subunit 18</fullName>
    </alternativeName>
</protein>
<dbReference type="GO" id="GO:0070847">
    <property type="term" value="C:core mediator complex"/>
    <property type="evidence" value="ECO:0007669"/>
    <property type="project" value="TreeGrafter"/>
</dbReference>
<dbReference type="Pfam" id="PF09637">
    <property type="entry name" value="Med18"/>
    <property type="match status" value="1"/>
</dbReference>
<evidence type="ECO:0000313" key="11">
    <source>
        <dbReference type="Proteomes" id="UP000694867"/>
    </source>
</evidence>
<proteinExistence type="inferred from homology"/>
<keyword evidence="6 10" id="KW-0804">Transcription</keyword>
<dbReference type="Gene3D" id="2.40.320.10">
    <property type="entry name" value="Hypothetical Protein Pfu-838710-001"/>
    <property type="match status" value="1"/>
</dbReference>
<comment type="similarity">
    <text evidence="2 10">Belongs to the Mediator complex subunit 18 family.</text>
</comment>
<dbReference type="AlphaFoldDB" id="A0AAJ7SH66"/>
<keyword evidence="4 10" id="KW-0805">Transcription regulation</keyword>
<dbReference type="GO" id="GO:0006369">
    <property type="term" value="P:termination of RNA polymerase II transcription"/>
    <property type="evidence" value="ECO:0007669"/>
    <property type="project" value="TreeGrafter"/>
</dbReference>
<evidence type="ECO:0000256" key="1">
    <source>
        <dbReference type="ARBA" id="ARBA00004123"/>
    </source>
</evidence>
<dbReference type="KEGG" id="goe:100904875"/>
<dbReference type="RefSeq" id="XP_028968693.1">
    <property type="nucleotide sequence ID" value="XM_029112860.1"/>
</dbReference>
<evidence type="ECO:0000256" key="4">
    <source>
        <dbReference type="ARBA" id="ARBA00023015"/>
    </source>
</evidence>
<evidence type="ECO:0000256" key="9">
    <source>
        <dbReference type="ARBA" id="ARBA00032012"/>
    </source>
</evidence>
<comment type="subcellular location">
    <subcellularLocation>
        <location evidence="1 10">Nucleus</location>
    </subcellularLocation>
</comment>
<gene>
    <name evidence="12" type="primary">LOC100904875</name>
    <name evidence="10" type="synonym">MED18</name>
</gene>
<evidence type="ECO:0000256" key="5">
    <source>
        <dbReference type="ARBA" id="ARBA00023159"/>
    </source>
</evidence>
<evidence type="ECO:0000256" key="3">
    <source>
        <dbReference type="ARBA" id="ARBA00019612"/>
    </source>
</evidence>
<comment type="subunit">
    <text evidence="10">Component of the Mediator complex.</text>
</comment>
<dbReference type="GO" id="GO:0003712">
    <property type="term" value="F:transcription coregulator activity"/>
    <property type="evidence" value="ECO:0007669"/>
    <property type="project" value="InterPro"/>
</dbReference>
<reference evidence="12" key="1">
    <citation type="submission" date="2025-08" db="UniProtKB">
        <authorList>
            <consortium name="RefSeq"/>
        </authorList>
    </citation>
    <scope>IDENTIFICATION</scope>
</reference>
<evidence type="ECO:0000313" key="12">
    <source>
        <dbReference type="RefSeq" id="XP_028968693.1"/>
    </source>
</evidence>
<accession>A0AAJ7SH66</accession>
<sequence length="262" mass="29260">MQPLGPAVPSALNGIAIAGLRLGEMRGKFEQQSSSVRIRQTLGGYRIMQAEAPIVEQPLTRKNAANLQEYLLQGSILDSSADVLLNRLRGLCDNSDSPVELFHDIEQVYTIKDQANQATFSLRARNALDNPQLPWQLRYVGQPEVGDKSRFTICRSVIEVGTSSNLVTWLNELGFRLDYEFVAKGHIFQKGRMKILVQKIHRVCQSGNPETLEPVSQSFLIELSVLAPPSQESLGEEMKAFADQLRPLVELEKVDHARLHVS</sequence>
<keyword evidence="7 10" id="KW-0539">Nucleus</keyword>
<dbReference type="GeneID" id="100904875"/>
<keyword evidence="5 10" id="KW-0010">Activator</keyword>
<dbReference type="GO" id="GO:0006357">
    <property type="term" value="P:regulation of transcription by RNA polymerase II"/>
    <property type="evidence" value="ECO:0007669"/>
    <property type="project" value="InterPro"/>
</dbReference>
<dbReference type="PANTHER" id="PTHR13321">
    <property type="entry name" value="MEDIATOR OF RNA POLYMERASE II TRANSCRIPTION, SUBUNIT 18"/>
    <property type="match status" value="1"/>
</dbReference>
<dbReference type="InterPro" id="IPR019095">
    <property type="entry name" value="Mediator_Med18"/>
</dbReference>
<evidence type="ECO:0000256" key="8">
    <source>
        <dbReference type="ARBA" id="ARBA00025687"/>
    </source>
</evidence>
<keyword evidence="11" id="KW-1185">Reference proteome</keyword>
<evidence type="ECO:0000256" key="10">
    <source>
        <dbReference type="RuleBase" id="RU364150"/>
    </source>
</evidence>
<evidence type="ECO:0000256" key="7">
    <source>
        <dbReference type="ARBA" id="ARBA00023242"/>
    </source>
</evidence>
<organism evidence="11 12">
    <name type="scientific">Galendromus occidentalis</name>
    <name type="common">western predatory mite</name>
    <dbReference type="NCBI Taxonomy" id="34638"/>
    <lineage>
        <taxon>Eukaryota</taxon>
        <taxon>Metazoa</taxon>
        <taxon>Ecdysozoa</taxon>
        <taxon>Arthropoda</taxon>
        <taxon>Chelicerata</taxon>
        <taxon>Arachnida</taxon>
        <taxon>Acari</taxon>
        <taxon>Parasitiformes</taxon>
        <taxon>Mesostigmata</taxon>
        <taxon>Gamasina</taxon>
        <taxon>Phytoseioidea</taxon>
        <taxon>Phytoseiidae</taxon>
        <taxon>Typhlodrominae</taxon>
        <taxon>Galendromus</taxon>
    </lineage>
</organism>
<dbReference type="FunFam" id="2.40.320.10:FF:000001">
    <property type="entry name" value="Mediator of RNA polymerase II transcription subunit 18"/>
    <property type="match status" value="1"/>
</dbReference>
<comment type="function">
    <text evidence="8 10">Component of the Mediator complex, a coactivator involved in the regulated transcription of nearly all RNA polymerase II-dependent genes. Mediator functions as a bridge to convey information from gene-specific regulatory proteins to the basal RNA polymerase II transcription machinery. Mediator is recruited to promoters by direct interactions with regulatory proteins and serves as a scaffold for the assembly of a functional preinitiation complex with RNA polymerase II and the general transcription factors.</text>
</comment>
<evidence type="ECO:0000256" key="6">
    <source>
        <dbReference type="ARBA" id="ARBA00023163"/>
    </source>
</evidence>